<dbReference type="RefSeq" id="WP_156997215.1">
    <property type="nucleotide sequence ID" value="NZ_BAAANU010000010.1"/>
</dbReference>
<comment type="caution">
    <text evidence="2">The sequence shown here is derived from an EMBL/GenBank/DDBJ whole genome shotgun (WGS) entry which is preliminary data.</text>
</comment>
<keyword evidence="3" id="KW-1185">Reference proteome</keyword>
<protein>
    <submittedName>
        <fullName evidence="2">Uncharacterized protein</fullName>
    </submittedName>
</protein>
<dbReference type="PANTHER" id="PTHR37422">
    <property type="entry name" value="TEICHURONIC ACID BIOSYNTHESIS PROTEIN TUAE"/>
    <property type="match status" value="1"/>
</dbReference>
<feature type="transmembrane region" description="Helical" evidence="1">
    <location>
        <begin position="110"/>
        <end position="128"/>
    </location>
</feature>
<organism evidence="2 3">
    <name type="scientific">Agromyces terreus</name>
    <dbReference type="NCBI Taxonomy" id="424795"/>
    <lineage>
        <taxon>Bacteria</taxon>
        <taxon>Bacillati</taxon>
        <taxon>Actinomycetota</taxon>
        <taxon>Actinomycetes</taxon>
        <taxon>Micrococcales</taxon>
        <taxon>Microbacteriaceae</taxon>
        <taxon>Agromyces</taxon>
    </lineage>
</organism>
<accession>A0A9X2H3M9</accession>
<feature type="transmembrane region" description="Helical" evidence="1">
    <location>
        <begin position="264"/>
        <end position="288"/>
    </location>
</feature>
<keyword evidence="1" id="KW-1133">Transmembrane helix</keyword>
<feature type="transmembrane region" description="Helical" evidence="1">
    <location>
        <begin position="53"/>
        <end position="73"/>
    </location>
</feature>
<feature type="transmembrane region" description="Helical" evidence="1">
    <location>
        <begin position="140"/>
        <end position="158"/>
    </location>
</feature>
<feature type="transmembrane region" description="Helical" evidence="1">
    <location>
        <begin position="408"/>
        <end position="429"/>
    </location>
</feature>
<evidence type="ECO:0000313" key="2">
    <source>
        <dbReference type="EMBL" id="MCP2369469.1"/>
    </source>
</evidence>
<feature type="transmembrane region" description="Helical" evidence="1">
    <location>
        <begin position="379"/>
        <end position="402"/>
    </location>
</feature>
<feature type="transmembrane region" description="Helical" evidence="1">
    <location>
        <begin position="347"/>
        <end position="367"/>
    </location>
</feature>
<evidence type="ECO:0000313" key="3">
    <source>
        <dbReference type="Proteomes" id="UP001139722"/>
    </source>
</evidence>
<feature type="transmembrane region" description="Helical" evidence="1">
    <location>
        <begin position="21"/>
        <end position="41"/>
    </location>
</feature>
<dbReference type="PANTHER" id="PTHR37422:SF13">
    <property type="entry name" value="LIPOPOLYSACCHARIDE BIOSYNTHESIS PROTEIN PA4999-RELATED"/>
    <property type="match status" value="1"/>
</dbReference>
<proteinExistence type="predicted"/>
<dbReference type="InterPro" id="IPR051533">
    <property type="entry name" value="WaaL-like"/>
</dbReference>
<name>A0A9X2H3M9_9MICO</name>
<dbReference type="OrthoDB" id="5001894at2"/>
<dbReference type="AlphaFoldDB" id="A0A9X2H3M9"/>
<gene>
    <name evidence="2" type="ORF">BJ978_000145</name>
</gene>
<sequence>MRQEVLTPPRTSPVDLQPRQSLLRRVAAGFIFAALAVNVVIPKAGVKIGELPVTAGTILCGLALVVGLLAFLAGRRVIFTPVSSLVMVLGAYMGTRSLIDWMLGEVRVEYVWGLVVGPMLFILVSSTLTTSRDIETAARILVIGFVFVVAYGALQYVFGVNAVAIPGVTVNLTDFQSGSDWYLQKHNRVGSGSKLFSTYQNGNVLGANLLLVFPVVYEVIRQRWRLAALVAFVSVAMLTLSRSAWFGVAVYISVRFVFTKSASAGAAAARIFAGMALLIAGAVLVGAFPQVTDRFFGSDAGSIASLSGRTPRLAQLVDSTIQNPLAVIFGPHEIAQFEGGAYEITYGAVYIAGGLISLSLLVAILIRSARQLLKSTSQVAIGVGYAVAVYAVASVIEGAFWLPPTPSLFWMILGLGFAANAQLQGSLAVGDRTLSAQRQGPLSSQRYLN</sequence>
<feature type="transmembrane region" description="Helical" evidence="1">
    <location>
        <begin position="226"/>
        <end position="252"/>
    </location>
</feature>
<dbReference type="Proteomes" id="UP001139722">
    <property type="component" value="Unassembled WGS sequence"/>
</dbReference>
<dbReference type="EMBL" id="JAMZDY010000001">
    <property type="protein sequence ID" value="MCP2369469.1"/>
    <property type="molecule type" value="Genomic_DNA"/>
</dbReference>
<evidence type="ECO:0000256" key="1">
    <source>
        <dbReference type="SAM" id="Phobius"/>
    </source>
</evidence>
<reference evidence="2" key="1">
    <citation type="submission" date="2022-06" db="EMBL/GenBank/DDBJ databases">
        <title>Sequencing the genomes of 1000 actinobacteria strains.</title>
        <authorList>
            <person name="Klenk H.-P."/>
        </authorList>
    </citation>
    <scope>NUCLEOTIDE SEQUENCE</scope>
    <source>
        <strain evidence="2">DSM 22016</strain>
    </source>
</reference>
<keyword evidence="1" id="KW-0812">Transmembrane</keyword>
<keyword evidence="1" id="KW-0472">Membrane</keyword>